<dbReference type="GO" id="GO:0097367">
    <property type="term" value="F:carbohydrate derivative binding"/>
    <property type="evidence" value="ECO:0007669"/>
    <property type="project" value="InterPro"/>
</dbReference>
<dbReference type="OrthoDB" id="3684496at2"/>
<dbReference type="GO" id="GO:0003700">
    <property type="term" value="F:DNA-binding transcription factor activity"/>
    <property type="evidence" value="ECO:0007669"/>
    <property type="project" value="InterPro"/>
</dbReference>
<sequence>MRMKTEVRDYNEVDILYTLMTYINVSGVEDMHYVIAHTVLTNLERIPSISINDLADLCFTSPATISRFCKDVNCKNFASFKKELAIALKIASDEIHLEKKSLQAINEDPQELISKIYQDTKLSLLEGEQNVKIEDVDRICQYIHDAKNVHMMGYQFSKIVCTDFQLKMLKLKKFVYAFVNRGGEIQKLDTIKEDDLVIIVTVGAREELMDALVKKIKERNARILMLTMNHSYKNPNVDCYYYLDGYESDYTQSSIMGSIDMMSFLNCIYVRYGLLYDNNK</sequence>
<dbReference type="RefSeq" id="WP_074731366.1">
    <property type="nucleotide sequence ID" value="NZ_CADBKW010000016.1"/>
</dbReference>
<dbReference type="PROSITE" id="PS51071">
    <property type="entry name" value="HTH_RPIR"/>
    <property type="match status" value="1"/>
</dbReference>
<dbReference type="InterPro" id="IPR001347">
    <property type="entry name" value="SIS_dom"/>
</dbReference>
<dbReference type="Pfam" id="PF01380">
    <property type="entry name" value="SIS"/>
    <property type="match status" value="1"/>
</dbReference>
<dbReference type="Pfam" id="PF01418">
    <property type="entry name" value="HTH_6"/>
    <property type="match status" value="1"/>
</dbReference>
<gene>
    <name evidence="5" type="ORF">SAMN04487834_100810</name>
</gene>
<dbReference type="InterPro" id="IPR036388">
    <property type="entry name" value="WH-like_DNA-bd_sf"/>
</dbReference>
<dbReference type="Gene3D" id="3.40.50.10490">
    <property type="entry name" value="Glucose-6-phosphate isomerase like protein, domain 1"/>
    <property type="match status" value="1"/>
</dbReference>
<dbReference type="AlphaFoldDB" id="A0A1H6RAR1"/>
<dbReference type="SUPFAM" id="SSF53697">
    <property type="entry name" value="SIS domain"/>
    <property type="match status" value="1"/>
</dbReference>
<keyword evidence="3" id="KW-0804">Transcription</keyword>
<dbReference type="InterPro" id="IPR046348">
    <property type="entry name" value="SIS_dom_sf"/>
</dbReference>
<evidence type="ECO:0000256" key="1">
    <source>
        <dbReference type="ARBA" id="ARBA00023015"/>
    </source>
</evidence>
<dbReference type="InterPro" id="IPR009057">
    <property type="entry name" value="Homeodomain-like_sf"/>
</dbReference>
<evidence type="ECO:0000256" key="3">
    <source>
        <dbReference type="ARBA" id="ARBA00023163"/>
    </source>
</evidence>
<accession>A0A1H6RAR1</accession>
<dbReference type="Proteomes" id="UP000183028">
    <property type="component" value="Unassembled WGS sequence"/>
</dbReference>
<dbReference type="EMBL" id="FNYK01000008">
    <property type="protein sequence ID" value="SEI52901.1"/>
    <property type="molecule type" value="Genomic_DNA"/>
</dbReference>
<keyword evidence="6" id="KW-1185">Reference proteome</keyword>
<dbReference type="SUPFAM" id="SSF46689">
    <property type="entry name" value="Homeodomain-like"/>
    <property type="match status" value="1"/>
</dbReference>
<proteinExistence type="predicted"/>
<dbReference type="eggNOG" id="COG1737">
    <property type="taxonomic scope" value="Bacteria"/>
</dbReference>
<organism evidence="5 6">
    <name type="scientific">Sharpea azabuensis</name>
    <dbReference type="NCBI Taxonomy" id="322505"/>
    <lineage>
        <taxon>Bacteria</taxon>
        <taxon>Bacillati</taxon>
        <taxon>Bacillota</taxon>
        <taxon>Erysipelotrichia</taxon>
        <taxon>Erysipelotrichales</taxon>
        <taxon>Coprobacillaceae</taxon>
        <taxon>Sharpea</taxon>
    </lineage>
</organism>
<evidence type="ECO:0000313" key="6">
    <source>
        <dbReference type="Proteomes" id="UP000183028"/>
    </source>
</evidence>
<dbReference type="GO" id="GO:0003677">
    <property type="term" value="F:DNA binding"/>
    <property type="evidence" value="ECO:0007669"/>
    <property type="project" value="UniProtKB-KW"/>
</dbReference>
<dbReference type="CDD" id="cd05013">
    <property type="entry name" value="SIS_RpiR"/>
    <property type="match status" value="1"/>
</dbReference>
<keyword evidence="2" id="KW-0238">DNA-binding</keyword>
<protein>
    <submittedName>
        <fullName evidence="5">Transcriptional regulator, RpiR family</fullName>
    </submittedName>
</protein>
<keyword evidence="1" id="KW-0805">Transcription regulation</keyword>
<dbReference type="InterPro" id="IPR000281">
    <property type="entry name" value="HTH_RpiR"/>
</dbReference>
<evidence type="ECO:0000313" key="5">
    <source>
        <dbReference type="EMBL" id="SEI52901.1"/>
    </source>
</evidence>
<feature type="domain" description="HTH rpiR-type" evidence="4">
    <location>
        <begin position="15"/>
        <end position="91"/>
    </location>
</feature>
<evidence type="ECO:0000256" key="2">
    <source>
        <dbReference type="ARBA" id="ARBA00023125"/>
    </source>
</evidence>
<evidence type="ECO:0000259" key="4">
    <source>
        <dbReference type="PROSITE" id="PS51071"/>
    </source>
</evidence>
<dbReference type="Gene3D" id="1.10.10.10">
    <property type="entry name" value="Winged helix-like DNA-binding domain superfamily/Winged helix DNA-binding domain"/>
    <property type="match status" value="1"/>
</dbReference>
<dbReference type="InterPro" id="IPR035472">
    <property type="entry name" value="RpiR-like_SIS"/>
</dbReference>
<name>A0A1H6RAR1_9FIRM</name>
<dbReference type="PANTHER" id="PTHR30514">
    <property type="entry name" value="GLUCOKINASE"/>
    <property type="match status" value="1"/>
</dbReference>
<dbReference type="PANTHER" id="PTHR30514:SF10">
    <property type="entry name" value="MURR_RPIR FAMILY TRANSCRIPTIONAL REGULATOR"/>
    <property type="match status" value="1"/>
</dbReference>
<dbReference type="STRING" id="322505.SAMN04487836_11548"/>
<dbReference type="GO" id="GO:1901135">
    <property type="term" value="P:carbohydrate derivative metabolic process"/>
    <property type="evidence" value="ECO:0007669"/>
    <property type="project" value="InterPro"/>
</dbReference>
<dbReference type="InterPro" id="IPR047640">
    <property type="entry name" value="RpiR-like"/>
</dbReference>
<reference evidence="6" key="1">
    <citation type="submission" date="2016-10" db="EMBL/GenBank/DDBJ databases">
        <authorList>
            <person name="Varghese N."/>
        </authorList>
    </citation>
    <scope>NUCLEOTIDE SEQUENCE [LARGE SCALE GENOMIC DNA]</scope>
    <source>
        <strain evidence="6">DSM 20406</strain>
    </source>
</reference>